<comment type="caution">
    <text evidence="7">The sequence shown here is derived from an EMBL/GenBank/DDBJ whole genome shotgun (WGS) entry which is preliminary data.</text>
</comment>
<comment type="similarity">
    <text evidence="2">Belongs to the class-I pyridine nucleotide-disulfide oxidoreductase family.</text>
</comment>
<dbReference type="InterPro" id="IPR036188">
    <property type="entry name" value="FAD/NAD-bd_sf"/>
</dbReference>
<dbReference type="RefSeq" id="WP_386128743.1">
    <property type="nucleotide sequence ID" value="NZ_JBHTJL010000009.1"/>
</dbReference>
<dbReference type="Gene3D" id="3.50.50.60">
    <property type="entry name" value="FAD/NAD(P)-binding domain"/>
    <property type="match status" value="2"/>
</dbReference>
<dbReference type="PRINTS" id="PR00411">
    <property type="entry name" value="PNDRDTASEI"/>
</dbReference>
<evidence type="ECO:0000256" key="2">
    <source>
        <dbReference type="ARBA" id="ARBA00007532"/>
    </source>
</evidence>
<evidence type="ECO:0000259" key="6">
    <source>
        <dbReference type="Pfam" id="PF07992"/>
    </source>
</evidence>
<dbReference type="PRINTS" id="PR00368">
    <property type="entry name" value="FADPNR"/>
</dbReference>
<proteinExistence type="inferred from homology"/>
<evidence type="ECO:0000256" key="4">
    <source>
        <dbReference type="ARBA" id="ARBA00022827"/>
    </source>
</evidence>
<dbReference type="PANTHER" id="PTHR43014">
    <property type="entry name" value="MERCURIC REDUCTASE"/>
    <property type="match status" value="1"/>
</dbReference>
<dbReference type="EC" id="1.-.-.-" evidence="7"/>
<keyword evidence="8" id="KW-1185">Reference proteome</keyword>
<dbReference type="Pfam" id="PF07992">
    <property type="entry name" value="Pyr_redox_2"/>
    <property type="match status" value="1"/>
</dbReference>
<dbReference type="InterPro" id="IPR001100">
    <property type="entry name" value="Pyr_nuc-diS_OxRdtase"/>
</dbReference>
<dbReference type="EMBL" id="JBHTJL010000009">
    <property type="protein sequence ID" value="MFD1062669.1"/>
    <property type="molecule type" value="Genomic_DNA"/>
</dbReference>
<keyword evidence="7" id="KW-0560">Oxidoreductase</keyword>
<dbReference type="SUPFAM" id="SSF51905">
    <property type="entry name" value="FAD/NAD(P)-binding domain"/>
    <property type="match status" value="1"/>
</dbReference>
<dbReference type="InterPro" id="IPR004099">
    <property type="entry name" value="Pyr_nucl-diS_OxRdtase_dimer"/>
</dbReference>
<evidence type="ECO:0000256" key="3">
    <source>
        <dbReference type="ARBA" id="ARBA00022630"/>
    </source>
</evidence>
<dbReference type="SUPFAM" id="SSF55424">
    <property type="entry name" value="FAD/NAD-linked reductases, dimerisation (C-terminal) domain"/>
    <property type="match status" value="1"/>
</dbReference>
<evidence type="ECO:0000313" key="8">
    <source>
        <dbReference type="Proteomes" id="UP001597013"/>
    </source>
</evidence>
<evidence type="ECO:0000256" key="1">
    <source>
        <dbReference type="ARBA" id="ARBA00001974"/>
    </source>
</evidence>
<dbReference type="Gene3D" id="3.30.390.30">
    <property type="match status" value="1"/>
</dbReference>
<dbReference type="Proteomes" id="UP001597013">
    <property type="component" value="Unassembled WGS sequence"/>
</dbReference>
<gene>
    <name evidence="7" type="ORF">ACFQ1Q_05375</name>
</gene>
<evidence type="ECO:0000259" key="5">
    <source>
        <dbReference type="Pfam" id="PF02852"/>
    </source>
</evidence>
<dbReference type="PIRSF" id="PIRSF000350">
    <property type="entry name" value="Mercury_reductase_MerA"/>
    <property type="match status" value="1"/>
</dbReference>
<dbReference type="Pfam" id="PF02852">
    <property type="entry name" value="Pyr_redox_dim"/>
    <property type="match status" value="1"/>
</dbReference>
<organism evidence="7 8">
    <name type="scientific">Winogradskyella litorisediminis</name>
    <dbReference type="NCBI Taxonomy" id="1156618"/>
    <lineage>
        <taxon>Bacteria</taxon>
        <taxon>Pseudomonadati</taxon>
        <taxon>Bacteroidota</taxon>
        <taxon>Flavobacteriia</taxon>
        <taxon>Flavobacteriales</taxon>
        <taxon>Flavobacteriaceae</taxon>
        <taxon>Winogradskyella</taxon>
    </lineage>
</organism>
<dbReference type="InterPro" id="IPR016156">
    <property type="entry name" value="FAD/NAD-linked_Rdtase_dimer_sf"/>
</dbReference>
<dbReference type="PANTHER" id="PTHR43014:SF5">
    <property type="entry name" value="GLUTATHIONE REDUCTASE (NADPH)"/>
    <property type="match status" value="1"/>
</dbReference>
<dbReference type="GO" id="GO:0016491">
    <property type="term" value="F:oxidoreductase activity"/>
    <property type="evidence" value="ECO:0007669"/>
    <property type="project" value="UniProtKB-KW"/>
</dbReference>
<dbReference type="InterPro" id="IPR023753">
    <property type="entry name" value="FAD/NAD-binding_dom"/>
</dbReference>
<reference evidence="8" key="1">
    <citation type="journal article" date="2019" name="Int. J. Syst. Evol. Microbiol.">
        <title>The Global Catalogue of Microorganisms (GCM) 10K type strain sequencing project: providing services to taxonomists for standard genome sequencing and annotation.</title>
        <authorList>
            <consortium name="The Broad Institute Genomics Platform"/>
            <consortium name="The Broad Institute Genome Sequencing Center for Infectious Disease"/>
            <person name="Wu L."/>
            <person name="Ma J."/>
        </authorList>
    </citation>
    <scope>NUCLEOTIDE SEQUENCE [LARGE SCALE GENOMIC DNA]</scope>
    <source>
        <strain evidence="8">CCUG 62215</strain>
    </source>
</reference>
<feature type="domain" description="FAD/NAD(P)-binding" evidence="6">
    <location>
        <begin position="6"/>
        <end position="315"/>
    </location>
</feature>
<feature type="domain" description="Pyridine nucleotide-disulphide oxidoreductase dimerisation" evidence="5">
    <location>
        <begin position="340"/>
        <end position="444"/>
    </location>
</feature>
<accession>A0ABW3N6R8</accession>
<comment type="cofactor">
    <cofactor evidence="1">
        <name>FAD</name>
        <dbReference type="ChEBI" id="CHEBI:57692"/>
    </cofactor>
</comment>
<keyword evidence="3" id="KW-0285">Flavoprotein</keyword>
<evidence type="ECO:0000313" key="7">
    <source>
        <dbReference type="EMBL" id="MFD1062669.1"/>
    </source>
</evidence>
<protein>
    <submittedName>
        <fullName evidence="7">Dihydrolipoyl dehydrogenase family protein</fullName>
        <ecNumber evidence="7">1.-.-.-</ecNumber>
    </submittedName>
</protein>
<name>A0ABW3N6R8_9FLAO</name>
<keyword evidence="4" id="KW-0274">FAD</keyword>
<sequence length="451" mass="50096">MKTKHYDVFVIGSGIAGQTAAEKAAKTGKKVAIADNREYGGTCALRGCDPKKIMLQFSEILQQSKQLKDLGVKKLPTIDWKKVQKFKTSFTSAVPVSTEKELQQLGIDLYHQSPKFLSESEISVEGKTISADKFVIATGLVPRKLEIKGRKYLKTSDDILQLKKIPKSVVFIGSGYVGMEFSSMLNSLGCKVTMIDSSDEILNVFDSYLTKKLRKELKNRGVTFHFNTDVIKIQEHTKNYSIVFQKNEEKHRIKARMIFNTAGRVPAIGNLDLDKANVAYDDSGVLVNNYLQSTTNKNVYACGDVSSKSLPLTPLSGLQGHIVGSNVIKENSEEFTNPLVPSVVFTHPQLASVGYSESEAISRYKKIKVYKDDVSNWYNAKKENASAYAFKIIVNERTDEIVGAHILSSKAAETINLFAMAINNKMTAAEFKRQIFTYPSYASDAKSMLAN</sequence>